<reference evidence="1" key="1">
    <citation type="submission" date="2022-11" db="EMBL/GenBank/DDBJ databases">
        <title>beta-Carotene-producing bacterium, Jeongeuplla avenae sp. nov., alleviates the salt stress of Arabidopsis seedlings.</title>
        <authorList>
            <person name="Jiang L."/>
            <person name="Lee J."/>
        </authorList>
    </citation>
    <scope>NUCLEOTIDE SEQUENCE</scope>
    <source>
        <strain evidence="1">DY_R2A_6</strain>
    </source>
</reference>
<sequence>MSEDQKQAIRAMLAAMDAPDGGGDVVSRGLVSEIFIANNKAFFSLTVPAEEAERFEPFRREAERRAAALPGLEGAMVALTAERAPGAARSAPPPPPARGPAHPHHHPHPRPGATTSGPAEGRGPAGPRPGKPGIPGIATIVAVASGKGGVGKSTTAVNIALGAARLGLKVGLLDADVYGPSVPRLLNLKDKPRTADGRRMIPLDAYGLKAMSMGLLVEEDTPMIWRGPMVMSALTQMLREVEWGQLDLLVVDMPPGTGDAQLTMAQQVPLAGAVIVSTPQDLALIDARKGLAMFRKVEVPVLGIVENMSYFIAPDTGTRYDIFGHGGARAEAEKLGVPFLGEVPLEMAIRESSDAGRPVVATDPDGPQARAYLDIAAGMLRSIEAQKQGGSAGPRIVFE</sequence>
<name>A0ACD4NT75_9HYPH</name>
<organism evidence="1 2">
    <name type="scientific">Antarcticirhabdus aurantiaca</name>
    <dbReference type="NCBI Taxonomy" id="2606717"/>
    <lineage>
        <taxon>Bacteria</taxon>
        <taxon>Pseudomonadati</taxon>
        <taxon>Pseudomonadota</taxon>
        <taxon>Alphaproteobacteria</taxon>
        <taxon>Hyphomicrobiales</taxon>
        <taxon>Aurantimonadaceae</taxon>
        <taxon>Antarcticirhabdus</taxon>
    </lineage>
</organism>
<protein>
    <submittedName>
        <fullName evidence="1">Mrp/NBP35 family ATP-binding protein</fullName>
    </submittedName>
</protein>
<proteinExistence type="predicted"/>
<keyword evidence="1" id="KW-0067">ATP-binding</keyword>
<evidence type="ECO:0000313" key="1">
    <source>
        <dbReference type="EMBL" id="WAJ30017.1"/>
    </source>
</evidence>
<dbReference type="EMBL" id="CP113520">
    <property type="protein sequence ID" value="WAJ30017.1"/>
    <property type="molecule type" value="Genomic_DNA"/>
</dbReference>
<gene>
    <name evidence="1" type="ORF">OXU80_07340</name>
</gene>
<keyword evidence="2" id="KW-1185">Reference proteome</keyword>
<accession>A0ACD4NT75</accession>
<evidence type="ECO:0000313" key="2">
    <source>
        <dbReference type="Proteomes" id="UP001163223"/>
    </source>
</evidence>
<dbReference type="Proteomes" id="UP001163223">
    <property type="component" value="Chromosome"/>
</dbReference>
<keyword evidence="1" id="KW-0547">Nucleotide-binding</keyword>